<dbReference type="PANTHER" id="PTHR30346:SF29">
    <property type="entry name" value="LYSR SUBSTRATE-BINDING"/>
    <property type="match status" value="1"/>
</dbReference>
<name>A0ABV5LRB5_9ACTN</name>
<dbReference type="SUPFAM" id="SSF46785">
    <property type="entry name" value="Winged helix' DNA-binding domain"/>
    <property type="match status" value="1"/>
</dbReference>
<gene>
    <name evidence="6" type="ORF">ACFFVI_06610</name>
</gene>
<evidence type="ECO:0000256" key="2">
    <source>
        <dbReference type="ARBA" id="ARBA00023015"/>
    </source>
</evidence>
<dbReference type="InterPro" id="IPR036388">
    <property type="entry name" value="WH-like_DNA-bd_sf"/>
</dbReference>
<dbReference type="PROSITE" id="PS50931">
    <property type="entry name" value="HTH_LYSR"/>
    <property type="match status" value="1"/>
</dbReference>
<comment type="similarity">
    <text evidence="1">Belongs to the LysR transcriptional regulatory family.</text>
</comment>
<keyword evidence="4" id="KW-0804">Transcription</keyword>
<evidence type="ECO:0000256" key="4">
    <source>
        <dbReference type="ARBA" id="ARBA00023163"/>
    </source>
</evidence>
<evidence type="ECO:0000259" key="5">
    <source>
        <dbReference type="PROSITE" id="PS50931"/>
    </source>
</evidence>
<dbReference type="Proteomes" id="UP001589748">
    <property type="component" value="Unassembled WGS sequence"/>
</dbReference>
<dbReference type="EMBL" id="JBHMDM010000004">
    <property type="protein sequence ID" value="MFB9376635.1"/>
    <property type="molecule type" value="Genomic_DNA"/>
</dbReference>
<proteinExistence type="inferred from homology"/>
<accession>A0ABV5LRB5</accession>
<keyword evidence="7" id="KW-1185">Reference proteome</keyword>
<dbReference type="InterPro" id="IPR000847">
    <property type="entry name" value="LysR_HTH_N"/>
</dbReference>
<keyword evidence="2" id="KW-0805">Transcription regulation</keyword>
<dbReference type="SUPFAM" id="SSF53850">
    <property type="entry name" value="Periplasmic binding protein-like II"/>
    <property type="match status" value="1"/>
</dbReference>
<evidence type="ECO:0000313" key="7">
    <source>
        <dbReference type="Proteomes" id="UP001589748"/>
    </source>
</evidence>
<dbReference type="Gene3D" id="3.40.190.10">
    <property type="entry name" value="Periplasmic binding protein-like II"/>
    <property type="match status" value="2"/>
</dbReference>
<dbReference type="RefSeq" id="WP_380136033.1">
    <property type="nucleotide sequence ID" value="NZ_JBHLUI010000003.1"/>
</dbReference>
<dbReference type="InterPro" id="IPR036390">
    <property type="entry name" value="WH_DNA-bd_sf"/>
</dbReference>
<dbReference type="Pfam" id="PF03466">
    <property type="entry name" value="LysR_substrate"/>
    <property type="match status" value="1"/>
</dbReference>
<sequence length="318" mass="33757">MSFDSEGFTIDLRRIRLLREVDRRGTVAATAAAMHLTPSAVSQQLAGLARDLGVPLLAKQGRGVRLTGQARVLLRHADAVAEQLERARADLAAFDDGLVGEVRIGALATSIDAVVAPALRRLRADRPGLRLLVREQQPIDALAELDSGAVDVIVTVDHPRSPTRGDARYDRVDLLHDVLDVIVDTGHPLAGRRTVDLAELRDDVWIAGRDDDACEQVFTGACAAAGFTPDIQHFTHEYDALAALVAAGAGVGLIPRLALPLRQTDLAILEITGTPPARSVYAATRAGRTTDSPTAAVLTALRAVAADRPDAFSPHVSG</sequence>
<dbReference type="Gene3D" id="1.10.10.10">
    <property type="entry name" value="Winged helix-like DNA-binding domain superfamily/Winged helix DNA-binding domain"/>
    <property type="match status" value="1"/>
</dbReference>
<evidence type="ECO:0000256" key="3">
    <source>
        <dbReference type="ARBA" id="ARBA00023125"/>
    </source>
</evidence>
<evidence type="ECO:0000313" key="6">
    <source>
        <dbReference type="EMBL" id="MFB9376635.1"/>
    </source>
</evidence>
<comment type="caution">
    <text evidence="6">The sequence shown here is derived from an EMBL/GenBank/DDBJ whole genome shotgun (WGS) entry which is preliminary data.</text>
</comment>
<feature type="domain" description="HTH lysR-type" evidence="5">
    <location>
        <begin position="10"/>
        <end position="67"/>
    </location>
</feature>
<organism evidence="6 7">
    <name type="scientific">Kineococcus gynurae</name>
    <dbReference type="NCBI Taxonomy" id="452979"/>
    <lineage>
        <taxon>Bacteria</taxon>
        <taxon>Bacillati</taxon>
        <taxon>Actinomycetota</taxon>
        <taxon>Actinomycetes</taxon>
        <taxon>Kineosporiales</taxon>
        <taxon>Kineosporiaceae</taxon>
        <taxon>Kineococcus</taxon>
    </lineage>
</organism>
<reference evidence="6 7" key="1">
    <citation type="submission" date="2024-09" db="EMBL/GenBank/DDBJ databases">
        <authorList>
            <person name="Sun Q."/>
            <person name="Mori K."/>
        </authorList>
    </citation>
    <scope>NUCLEOTIDE SEQUENCE [LARGE SCALE GENOMIC DNA]</scope>
    <source>
        <strain evidence="6 7">TISTR 1856</strain>
    </source>
</reference>
<keyword evidence="3" id="KW-0238">DNA-binding</keyword>
<dbReference type="Pfam" id="PF00126">
    <property type="entry name" value="HTH_1"/>
    <property type="match status" value="1"/>
</dbReference>
<protein>
    <submittedName>
        <fullName evidence="6">LysR family transcriptional regulator</fullName>
    </submittedName>
</protein>
<dbReference type="InterPro" id="IPR005119">
    <property type="entry name" value="LysR_subst-bd"/>
</dbReference>
<dbReference type="PANTHER" id="PTHR30346">
    <property type="entry name" value="TRANSCRIPTIONAL DUAL REGULATOR HCAR-RELATED"/>
    <property type="match status" value="1"/>
</dbReference>
<evidence type="ECO:0000256" key="1">
    <source>
        <dbReference type="ARBA" id="ARBA00009437"/>
    </source>
</evidence>